<accession>A0A9J5Y5P0</accession>
<dbReference type="AlphaFoldDB" id="A0A9J5Y5P0"/>
<reference evidence="2 3" key="1">
    <citation type="submission" date="2020-09" db="EMBL/GenBank/DDBJ databases">
        <title>De no assembly of potato wild relative species, Solanum commersonii.</title>
        <authorList>
            <person name="Cho K."/>
        </authorList>
    </citation>
    <scope>NUCLEOTIDE SEQUENCE [LARGE SCALE GENOMIC DNA]</scope>
    <source>
        <strain evidence="2">LZ3.2</strain>
        <tissue evidence="2">Leaf</tissue>
    </source>
</reference>
<sequence>MSKKTVVTPRKSPRLVEGTFTDEVHAPSFNRLTQISPPKNVETPARGKKRKGKIVETPSYFDSDFVSESKKKKTTNVEVAQSSKPSTRRTTKKKELEISRSKKDKKVVRTTHIT</sequence>
<name>A0A9J5Y5P0_SOLCO</name>
<dbReference type="EMBL" id="JACXVP010000007">
    <property type="protein sequence ID" value="KAG5594382.1"/>
    <property type="molecule type" value="Genomic_DNA"/>
</dbReference>
<gene>
    <name evidence="2" type="ORF">H5410_035614</name>
</gene>
<feature type="compositionally biased region" description="Basic residues" evidence="1">
    <location>
        <begin position="102"/>
        <end position="114"/>
    </location>
</feature>
<protein>
    <submittedName>
        <fullName evidence="2">Uncharacterized protein</fullName>
    </submittedName>
</protein>
<proteinExistence type="predicted"/>
<evidence type="ECO:0000313" key="3">
    <source>
        <dbReference type="Proteomes" id="UP000824120"/>
    </source>
</evidence>
<evidence type="ECO:0000256" key="1">
    <source>
        <dbReference type="SAM" id="MobiDB-lite"/>
    </source>
</evidence>
<keyword evidence="3" id="KW-1185">Reference proteome</keyword>
<evidence type="ECO:0000313" key="2">
    <source>
        <dbReference type="EMBL" id="KAG5594382.1"/>
    </source>
</evidence>
<dbReference type="Proteomes" id="UP000824120">
    <property type="component" value="Chromosome 7"/>
</dbReference>
<feature type="region of interest" description="Disordered" evidence="1">
    <location>
        <begin position="71"/>
        <end position="114"/>
    </location>
</feature>
<feature type="region of interest" description="Disordered" evidence="1">
    <location>
        <begin position="33"/>
        <end position="56"/>
    </location>
</feature>
<comment type="caution">
    <text evidence="2">The sequence shown here is derived from an EMBL/GenBank/DDBJ whole genome shotgun (WGS) entry which is preliminary data.</text>
</comment>
<organism evidence="2 3">
    <name type="scientific">Solanum commersonii</name>
    <name type="common">Commerson's wild potato</name>
    <name type="synonym">Commerson's nightshade</name>
    <dbReference type="NCBI Taxonomy" id="4109"/>
    <lineage>
        <taxon>Eukaryota</taxon>
        <taxon>Viridiplantae</taxon>
        <taxon>Streptophyta</taxon>
        <taxon>Embryophyta</taxon>
        <taxon>Tracheophyta</taxon>
        <taxon>Spermatophyta</taxon>
        <taxon>Magnoliopsida</taxon>
        <taxon>eudicotyledons</taxon>
        <taxon>Gunneridae</taxon>
        <taxon>Pentapetalae</taxon>
        <taxon>asterids</taxon>
        <taxon>lamiids</taxon>
        <taxon>Solanales</taxon>
        <taxon>Solanaceae</taxon>
        <taxon>Solanoideae</taxon>
        <taxon>Solaneae</taxon>
        <taxon>Solanum</taxon>
    </lineage>
</organism>